<sequence>ASEAKEVHNSMTASCFSVFEAFGDKLHDTSGSIAPVIDVSVAYNKQSHIPRLLCQFVSGPKPDSSIILRLSSLIEEPFITFTRKFDLCGSTSDQARPHQCYEYYKESDNNNARTKKRRAKGIRKSLSNCVTRQDRHGVEGTLKRSRAQQWGEVRAILGNRLLELPYVGFCKVRKEHPA</sequence>
<reference evidence="1" key="1">
    <citation type="submission" date="2021-06" db="EMBL/GenBank/DDBJ databases">
        <authorList>
            <person name="Kallberg Y."/>
            <person name="Tangrot J."/>
            <person name="Rosling A."/>
        </authorList>
    </citation>
    <scope>NUCLEOTIDE SEQUENCE</scope>
    <source>
        <strain evidence="1">CL356</strain>
    </source>
</reference>
<feature type="non-terminal residue" evidence="1">
    <location>
        <position position="1"/>
    </location>
</feature>
<organism evidence="1 2">
    <name type="scientific">Acaulospora colombiana</name>
    <dbReference type="NCBI Taxonomy" id="27376"/>
    <lineage>
        <taxon>Eukaryota</taxon>
        <taxon>Fungi</taxon>
        <taxon>Fungi incertae sedis</taxon>
        <taxon>Mucoromycota</taxon>
        <taxon>Glomeromycotina</taxon>
        <taxon>Glomeromycetes</taxon>
        <taxon>Diversisporales</taxon>
        <taxon>Acaulosporaceae</taxon>
        <taxon>Acaulospora</taxon>
    </lineage>
</organism>
<protein>
    <submittedName>
        <fullName evidence="1">12854_t:CDS:1</fullName>
    </submittedName>
</protein>
<proteinExistence type="predicted"/>
<evidence type="ECO:0000313" key="2">
    <source>
        <dbReference type="Proteomes" id="UP000789525"/>
    </source>
</evidence>
<dbReference type="EMBL" id="CAJVPT010034903">
    <property type="protein sequence ID" value="CAG8709539.1"/>
    <property type="molecule type" value="Genomic_DNA"/>
</dbReference>
<keyword evidence="2" id="KW-1185">Reference proteome</keyword>
<accession>A0ACA9PJ99</accession>
<evidence type="ECO:0000313" key="1">
    <source>
        <dbReference type="EMBL" id="CAG8709539.1"/>
    </source>
</evidence>
<gene>
    <name evidence="1" type="ORF">ACOLOM_LOCUS10596</name>
</gene>
<comment type="caution">
    <text evidence="1">The sequence shown here is derived from an EMBL/GenBank/DDBJ whole genome shotgun (WGS) entry which is preliminary data.</text>
</comment>
<dbReference type="Proteomes" id="UP000789525">
    <property type="component" value="Unassembled WGS sequence"/>
</dbReference>
<name>A0ACA9PJ99_9GLOM</name>